<evidence type="ECO:0000313" key="7">
    <source>
        <dbReference type="EMBL" id="KAK7520227.1"/>
    </source>
</evidence>
<evidence type="ECO:0000256" key="2">
    <source>
        <dbReference type="ARBA" id="ARBA00022692"/>
    </source>
</evidence>
<feature type="transmembrane region" description="Helical" evidence="5">
    <location>
        <begin position="121"/>
        <end position="141"/>
    </location>
</feature>
<feature type="transmembrane region" description="Helical" evidence="5">
    <location>
        <begin position="41"/>
        <end position="62"/>
    </location>
</feature>
<evidence type="ECO:0000256" key="1">
    <source>
        <dbReference type="ARBA" id="ARBA00004127"/>
    </source>
</evidence>
<comment type="subcellular location">
    <subcellularLocation>
        <location evidence="1">Endomembrane system</location>
        <topology evidence="1">Multi-pass membrane protein</topology>
    </subcellularLocation>
</comment>
<keyword evidence="3 5" id="KW-1133">Transmembrane helix</keyword>
<comment type="caution">
    <text evidence="7">The sequence shown here is derived from an EMBL/GenBank/DDBJ whole genome shotgun (WGS) entry which is preliminary data.</text>
</comment>
<dbReference type="Proteomes" id="UP001363622">
    <property type="component" value="Unassembled WGS sequence"/>
</dbReference>
<dbReference type="Pfam" id="PF02656">
    <property type="entry name" value="DUF202"/>
    <property type="match status" value="1"/>
</dbReference>
<evidence type="ECO:0000256" key="4">
    <source>
        <dbReference type="ARBA" id="ARBA00023136"/>
    </source>
</evidence>
<dbReference type="EMBL" id="JBBPHU010000003">
    <property type="protein sequence ID" value="KAK7520227.1"/>
    <property type="molecule type" value="Genomic_DNA"/>
</dbReference>
<gene>
    <name evidence="7" type="ORF">IWZ03DRAFT_308173</name>
</gene>
<protein>
    <recommendedName>
        <fullName evidence="6">DUF202 domain-containing protein</fullName>
    </recommendedName>
</protein>
<reference evidence="7 8" key="1">
    <citation type="submission" date="2024-04" db="EMBL/GenBank/DDBJ databases">
        <title>Phyllosticta paracitricarpa is synonymous to the EU quarantine fungus P. citricarpa based on phylogenomic analyses.</title>
        <authorList>
            <consortium name="Lawrence Berkeley National Laboratory"/>
            <person name="Van Ingen-Buijs V.A."/>
            <person name="Van Westerhoven A.C."/>
            <person name="Haridas S."/>
            <person name="Skiadas P."/>
            <person name="Martin F."/>
            <person name="Groenewald J.Z."/>
            <person name="Crous P.W."/>
            <person name="Seidl M.F."/>
        </authorList>
    </citation>
    <scope>NUCLEOTIDE SEQUENCE [LARGE SCALE GENOMIC DNA]</scope>
    <source>
        <strain evidence="7 8">CBS 123371</strain>
    </source>
</reference>
<dbReference type="InterPro" id="IPR003807">
    <property type="entry name" value="DUF202"/>
</dbReference>
<name>A0ABR1KRZ9_9PEZI</name>
<feature type="domain" description="DUF202" evidence="6">
    <location>
        <begin position="32"/>
        <end position="107"/>
    </location>
</feature>
<sequence>MRSTLTGPRWWQAVQRWWKRHVSVTVEVKGMRDHLALERTYLGYLRTSIALSMTGVILAQLFRLQHSLHPDAHLGFYVLGIPLASTFIGCAIAVALLGAFRFWRQQSAIIRGKVLAGGWEMLVIMIGSLLVCLVLLVLVALA</sequence>
<evidence type="ECO:0000256" key="5">
    <source>
        <dbReference type="SAM" id="Phobius"/>
    </source>
</evidence>
<feature type="transmembrane region" description="Helical" evidence="5">
    <location>
        <begin position="74"/>
        <end position="100"/>
    </location>
</feature>
<dbReference type="PANTHER" id="PTHR34187:SF1">
    <property type="entry name" value="DUF202 DOMAIN-CONTAINING PROTEIN"/>
    <property type="match status" value="1"/>
</dbReference>
<evidence type="ECO:0000313" key="8">
    <source>
        <dbReference type="Proteomes" id="UP001363622"/>
    </source>
</evidence>
<evidence type="ECO:0000256" key="3">
    <source>
        <dbReference type="ARBA" id="ARBA00022989"/>
    </source>
</evidence>
<keyword evidence="2 5" id="KW-0812">Transmembrane</keyword>
<keyword evidence="4 5" id="KW-0472">Membrane</keyword>
<accession>A0ABR1KRZ9</accession>
<dbReference type="InterPro" id="IPR052053">
    <property type="entry name" value="IM_YidH-like"/>
</dbReference>
<organism evidence="7 8">
    <name type="scientific">Phyllosticta citriasiana</name>
    <dbReference type="NCBI Taxonomy" id="595635"/>
    <lineage>
        <taxon>Eukaryota</taxon>
        <taxon>Fungi</taxon>
        <taxon>Dikarya</taxon>
        <taxon>Ascomycota</taxon>
        <taxon>Pezizomycotina</taxon>
        <taxon>Dothideomycetes</taxon>
        <taxon>Dothideomycetes incertae sedis</taxon>
        <taxon>Botryosphaeriales</taxon>
        <taxon>Phyllostictaceae</taxon>
        <taxon>Phyllosticta</taxon>
    </lineage>
</organism>
<proteinExistence type="predicted"/>
<keyword evidence="8" id="KW-1185">Reference proteome</keyword>
<dbReference type="PANTHER" id="PTHR34187">
    <property type="entry name" value="FGR18P"/>
    <property type="match status" value="1"/>
</dbReference>
<evidence type="ECO:0000259" key="6">
    <source>
        <dbReference type="Pfam" id="PF02656"/>
    </source>
</evidence>